<dbReference type="AlphaFoldDB" id="B4D798"/>
<proteinExistence type="predicted"/>
<evidence type="ECO:0000313" key="2">
    <source>
        <dbReference type="Proteomes" id="UP000005824"/>
    </source>
</evidence>
<evidence type="ECO:0000313" key="1">
    <source>
        <dbReference type="EMBL" id="EDY17749.1"/>
    </source>
</evidence>
<protein>
    <submittedName>
        <fullName evidence="1">Uncharacterized protein</fullName>
    </submittedName>
</protein>
<accession>B4D798</accession>
<dbReference type="STRING" id="497964.CfE428DRAFT_4788"/>
<gene>
    <name evidence="1" type="ORF">CfE428DRAFT_4788</name>
</gene>
<dbReference type="InParanoid" id="B4D798"/>
<dbReference type="Proteomes" id="UP000005824">
    <property type="component" value="Unassembled WGS sequence"/>
</dbReference>
<sequence length="63" mass="7121">MIVFMREKPAEKNIFGLPSKLTGKCESKRVFFDICAKVSWAASRSFGYVIDDTVPNSIFPFSL</sequence>
<dbReference type="EMBL" id="ABVL01000017">
    <property type="protein sequence ID" value="EDY17749.1"/>
    <property type="molecule type" value="Genomic_DNA"/>
</dbReference>
<keyword evidence="2" id="KW-1185">Reference proteome</keyword>
<name>B4D798_9BACT</name>
<organism evidence="1 2">
    <name type="scientific">Chthoniobacter flavus Ellin428</name>
    <dbReference type="NCBI Taxonomy" id="497964"/>
    <lineage>
        <taxon>Bacteria</taxon>
        <taxon>Pseudomonadati</taxon>
        <taxon>Verrucomicrobiota</taxon>
        <taxon>Spartobacteria</taxon>
        <taxon>Chthoniobacterales</taxon>
        <taxon>Chthoniobacteraceae</taxon>
        <taxon>Chthoniobacter</taxon>
    </lineage>
</organism>
<reference evidence="1 2" key="1">
    <citation type="journal article" date="2011" name="J. Bacteriol.">
        <title>Genome sequence of Chthoniobacter flavus Ellin428, an aerobic heterotrophic soil bacterium.</title>
        <authorList>
            <person name="Kant R."/>
            <person name="van Passel M.W."/>
            <person name="Palva A."/>
            <person name="Lucas S."/>
            <person name="Lapidus A."/>
            <person name="Glavina Del Rio T."/>
            <person name="Dalin E."/>
            <person name="Tice H."/>
            <person name="Bruce D."/>
            <person name="Goodwin L."/>
            <person name="Pitluck S."/>
            <person name="Larimer F.W."/>
            <person name="Land M.L."/>
            <person name="Hauser L."/>
            <person name="Sangwan P."/>
            <person name="de Vos W.M."/>
            <person name="Janssen P.H."/>
            <person name="Smidt H."/>
        </authorList>
    </citation>
    <scope>NUCLEOTIDE SEQUENCE [LARGE SCALE GENOMIC DNA]</scope>
    <source>
        <strain evidence="1 2">Ellin428</strain>
    </source>
</reference>
<comment type="caution">
    <text evidence="1">The sequence shown here is derived from an EMBL/GenBank/DDBJ whole genome shotgun (WGS) entry which is preliminary data.</text>
</comment>